<evidence type="ECO:0000313" key="6">
    <source>
        <dbReference type="EMBL" id="MFD1718802.1"/>
    </source>
</evidence>
<dbReference type="SUPFAM" id="SSF51182">
    <property type="entry name" value="RmlC-like cupins"/>
    <property type="match status" value="1"/>
</dbReference>
<feature type="domain" description="Pirin N-terminal" evidence="4">
    <location>
        <begin position="42"/>
        <end position="145"/>
    </location>
</feature>
<dbReference type="InterPro" id="IPR011051">
    <property type="entry name" value="RmlC_Cupin_sf"/>
</dbReference>
<comment type="similarity">
    <text evidence="1 2">Belongs to the pirin family.</text>
</comment>
<feature type="region of interest" description="Disordered" evidence="3">
    <location>
        <begin position="1"/>
        <end position="23"/>
    </location>
</feature>
<feature type="region of interest" description="Disordered" evidence="3">
    <location>
        <begin position="330"/>
        <end position="351"/>
    </location>
</feature>
<protein>
    <submittedName>
        <fullName evidence="6">Pirin family protein</fullName>
    </submittedName>
</protein>
<sequence>MTNLEARPQEQVCAANPPGGGRPAVELIEPREVPLGGPRAMTVRRTLPTRQRSLVGPFCFLDHYGPDDIAEAGGMDVAPHPHTGLQTVTWLFEGAVLHQDSLGSVRTIRPGQLNLMTAGRGISHSEEGTLARFPHQRTLHGVQLWTALPEGRRHGTGDFEHLAAVPTGETDGVRIQVFLGTLAGVTSPARTYSPALAAQLDLPAGARFDLPVDPAFEHAVLVDRGEVTVADVAVPAAWLGYLAPGRRRLPLRVGHHPARVVVIGGTPFAEQILMWWNFVGRTHDEVVAARAEWQRVVAASDGAGAAVPAAHHEQTRAAIARFGAVPGYDGRPLPAPDLPNVRLRPRERPPG</sequence>
<dbReference type="PANTHER" id="PTHR13903">
    <property type="entry name" value="PIRIN-RELATED"/>
    <property type="match status" value="1"/>
</dbReference>
<dbReference type="PANTHER" id="PTHR13903:SF8">
    <property type="entry name" value="PIRIN"/>
    <property type="match status" value="1"/>
</dbReference>
<name>A0ABW4L6J6_9MICO</name>
<evidence type="ECO:0000313" key="7">
    <source>
        <dbReference type="Proteomes" id="UP001597277"/>
    </source>
</evidence>
<dbReference type="RefSeq" id="WP_388007820.1">
    <property type="nucleotide sequence ID" value="NZ_JBHUEE010000007.1"/>
</dbReference>
<dbReference type="InterPro" id="IPR014710">
    <property type="entry name" value="RmlC-like_jellyroll"/>
</dbReference>
<dbReference type="Pfam" id="PF05726">
    <property type="entry name" value="Pirin_C"/>
    <property type="match status" value="1"/>
</dbReference>
<keyword evidence="7" id="KW-1185">Reference proteome</keyword>
<evidence type="ECO:0000256" key="2">
    <source>
        <dbReference type="RuleBase" id="RU003457"/>
    </source>
</evidence>
<dbReference type="InterPro" id="IPR008778">
    <property type="entry name" value="Pirin_C_dom"/>
</dbReference>
<organism evidence="6 7">
    <name type="scientific">Georgenia deserti</name>
    <dbReference type="NCBI Taxonomy" id="2093781"/>
    <lineage>
        <taxon>Bacteria</taxon>
        <taxon>Bacillati</taxon>
        <taxon>Actinomycetota</taxon>
        <taxon>Actinomycetes</taxon>
        <taxon>Micrococcales</taxon>
        <taxon>Bogoriellaceae</taxon>
        <taxon>Georgenia</taxon>
    </lineage>
</organism>
<evidence type="ECO:0000259" key="5">
    <source>
        <dbReference type="Pfam" id="PF05726"/>
    </source>
</evidence>
<feature type="domain" description="Pirin C-terminal" evidence="5">
    <location>
        <begin position="199"/>
        <end position="295"/>
    </location>
</feature>
<dbReference type="EMBL" id="JBHUEE010000007">
    <property type="protein sequence ID" value="MFD1718802.1"/>
    <property type="molecule type" value="Genomic_DNA"/>
</dbReference>
<dbReference type="Proteomes" id="UP001597277">
    <property type="component" value="Unassembled WGS sequence"/>
</dbReference>
<dbReference type="CDD" id="cd02247">
    <property type="entry name" value="cupin_pirin_C"/>
    <property type="match status" value="1"/>
</dbReference>
<proteinExistence type="inferred from homology"/>
<dbReference type="Pfam" id="PF02678">
    <property type="entry name" value="Pirin"/>
    <property type="match status" value="1"/>
</dbReference>
<accession>A0ABW4L6J6</accession>
<evidence type="ECO:0000259" key="4">
    <source>
        <dbReference type="Pfam" id="PF02678"/>
    </source>
</evidence>
<dbReference type="Gene3D" id="2.60.120.10">
    <property type="entry name" value="Jelly Rolls"/>
    <property type="match status" value="2"/>
</dbReference>
<dbReference type="CDD" id="cd02909">
    <property type="entry name" value="cupin_pirin_N"/>
    <property type="match status" value="1"/>
</dbReference>
<evidence type="ECO:0000256" key="3">
    <source>
        <dbReference type="SAM" id="MobiDB-lite"/>
    </source>
</evidence>
<evidence type="ECO:0000256" key="1">
    <source>
        <dbReference type="ARBA" id="ARBA00008416"/>
    </source>
</evidence>
<gene>
    <name evidence="6" type="ORF">ACFSE6_13220</name>
</gene>
<reference evidence="7" key="1">
    <citation type="journal article" date="2019" name="Int. J. Syst. Evol. Microbiol.">
        <title>The Global Catalogue of Microorganisms (GCM) 10K type strain sequencing project: providing services to taxonomists for standard genome sequencing and annotation.</title>
        <authorList>
            <consortium name="The Broad Institute Genomics Platform"/>
            <consortium name="The Broad Institute Genome Sequencing Center for Infectious Disease"/>
            <person name="Wu L."/>
            <person name="Ma J."/>
        </authorList>
    </citation>
    <scope>NUCLEOTIDE SEQUENCE [LARGE SCALE GENOMIC DNA]</scope>
    <source>
        <strain evidence="7">JCM 17130</strain>
    </source>
</reference>
<comment type="caution">
    <text evidence="6">The sequence shown here is derived from an EMBL/GenBank/DDBJ whole genome shotgun (WGS) entry which is preliminary data.</text>
</comment>
<dbReference type="InterPro" id="IPR012093">
    <property type="entry name" value="Pirin"/>
</dbReference>
<dbReference type="InterPro" id="IPR003829">
    <property type="entry name" value="Pirin_N_dom"/>
</dbReference>